<feature type="region of interest" description="Disordered" evidence="2">
    <location>
        <begin position="177"/>
        <end position="206"/>
    </location>
</feature>
<reference evidence="3" key="1">
    <citation type="submission" date="2020-10" db="EMBL/GenBank/DDBJ databases">
        <authorList>
            <person name="Gilroy R."/>
        </authorList>
    </citation>
    <scope>NUCLEOTIDE SEQUENCE</scope>
    <source>
        <strain evidence="3">ChiSxjej1B13-7041</strain>
    </source>
</reference>
<dbReference type="Proteomes" id="UP000886841">
    <property type="component" value="Unassembled WGS sequence"/>
</dbReference>
<reference evidence="3" key="2">
    <citation type="journal article" date="2021" name="PeerJ">
        <title>Extensive microbial diversity within the chicken gut microbiome revealed by metagenomics and culture.</title>
        <authorList>
            <person name="Gilroy R."/>
            <person name="Ravi A."/>
            <person name="Getino M."/>
            <person name="Pursley I."/>
            <person name="Horton D.L."/>
            <person name="Alikhan N.F."/>
            <person name="Baker D."/>
            <person name="Gharbi K."/>
            <person name="Hall N."/>
            <person name="Watson M."/>
            <person name="Adriaenssens E.M."/>
            <person name="Foster-Nyarko E."/>
            <person name="Jarju S."/>
            <person name="Secka A."/>
            <person name="Antonio M."/>
            <person name="Oren A."/>
            <person name="Chaudhuri R.R."/>
            <person name="La Ragione R."/>
            <person name="Hildebrand F."/>
            <person name="Pallen M.J."/>
        </authorList>
    </citation>
    <scope>NUCLEOTIDE SEQUENCE</scope>
    <source>
        <strain evidence="3">ChiSxjej1B13-7041</strain>
    </source>
</reference>
<gene>
    <name evidence="3" type="ORF">IAB98_05075</name>
</gene>
<evidence type="ECO:0000313" key="4">
    <source>
        <dbReference type="Proteomes" id="UP000886841"/>
    </source>
</evidence>
<evidence type="ECO:0000256" key="1">
    <source>
        <dbReference type="SAM" id="Coils"/>
    </source>
</evidence>
<feature type="coiled-coil region" evidence="1">
    <location>
        <begin position="28"/>
        <end position="119"/>
    </location>
</feature>
<dbReference type="EMBL" id="DVHU01000045">
    <property type="protein sequence ID" value="HIR92773.1"/>
    <property type="molecule type" value="Genomic_DNA"/>
</dbReference>
<protein>
    <submittedName>
        <fullName evidence="3">Uncharacterized protein</fullName>
    </submittedName>
</protein>
<feature type="compositionally biased region" description="Acidic residues" evidence="2">
    <location>
        <begin position="181"/>
        <end position="206"/>
    </location>
</feature>
<dbReference type="AlphaFoldDB" id="A0A9D1JFB5"/>
<sequence length="222" mass="25889">MSETEMFKTTLMGGYDKDDVQMQVQALKEEAYAEKSRLLKEIKEKDSKISELLQRLDAKEQQIEKYKKDISEKYQQYIDNYESIGRLVYESQVRADNMIKEAEKKRDELLAEATVEAERRVLSVQTEIDEKLAEGKKKYIAVQDEMNDIVELINQAQQRFMSSYKEVHRIISSMPESMQELGDEQDEAAEEMEEQVEDSLDEADTDEVEADIMALLSQEEED</sequence>
<organism evidence="3 4">
    <name type="scientific">Candidatus Egerieimonas intestinavium</name>
    <dbReference type="NCBI Taxonomy" id="2840777"/>
    <lineage>
        <taxon>Bacteria</taxon>
        <taxon>Bacillati</taxon>
        <taxon>Bacillota</taxon>
        <taxon>Clostridia</taxon>
        <taxon>Lachnospirales</taxon>
        <taxon>Lachnospiraceae</taxon>
        <taxon>Lachnospiraceae incertae sedis</taxon>
        <taxon>Candidatus Egerieimonas</taxon>
    </lineage>
</organism>
<evidence type="ECO:0000313" key="3">
    <source>
        <dbReference type="EMBL" id="HIR92773.1"/>
    </source>
</evidence>
<accession>A0A9D1JFB5</accession>
<evidence type="ECO:0000256" key="2">
    <source>
        <dbReference type="SAM" id="MobiDB-lite"/>
    </source>
</evidence>
<name>A0A9D1JFB5_9FIRM</name>
<comment type="caution">
    <text evidence="3">The sequence shown here is derived from an EMBL/GenBank/DDBJ whole genome shotgun (WGS) entry which is preliminary data.</text>
</comment>
<keyword evidence="1" id="KW-0175">Coiled coil</keyword>
<proteinExistence type="predicted"/>